<keyword evidence="4" id="KW-0418">Kinase</keyword>
<dbReference type="EMBL" id="CM029048">
    <property type="protein sequence ID" value="KAG2579002.1"/>
    <property type="molecule type" value="Genomic_DNA"/>
</dbReference>
<dbReference type="InterPro" id="IPR011009">
    <property type="entry name" value="Kinase-like_dom_sf"/>
</dbReference>
<gene>
    <name evidence="8" type="ORF">PVAP13_6NG218500</name>
</gene>
<accession>A0A8T0R0B6</accession>
<proteinExistence type="predicted"/>
<protein>
    <recommendedName>
        <fullName evidence="7">Serine-threonine/tyrosine-protein kinase catalytic domain-containing protein</fullName>
    </recommendedName>
</protein>
<evidence type="ECO:0000256" key="1">
    <source>
        <dbReference type="ARBA" id="ARBA00022527"/>
    </source>
</evidence>
<dbReference type="GO" id="GO:0005886">
    <property type="term" value="C:plasma membrane"/>
    <property type="evidence" value="ECO:0007669"/>
    <property type="project" value="TreeGrafter"/>
</dbReference>
<sequence length="176" mass="19225">MIDYARSGYMSPEYAYLGYVSTKSDMFSFGVIVLETVTGRRSNSMSECPDYSTPLLSYVWGKWKMGSATDVVDASLSEYPESEVLNCIEIGLLCVQENPEDRPDASTVVLMLSSPTSTPDEGRRAPTRPAFFFGSDDSAATRRVPPGSTSTTTWIGINQPPPVSKNGVTISELQPR</sequence>
<evidence type="ECO:0000256" key="4">
    <source>
        <dbReference type="ARBA" id="ARBA00022777"/>
    </source>
</evidence>
<evidence type="ECO:0000313" key="9">
    <source>
        <dbReference type="Proteomes" id="UP000823388"/>
    </source>
</evidence>
<evidence type="ECO:0000256" key="2">
    <source>
        <dbReference type="ARBA" id="ARBA00022679"/>
    </source>
</evidence>
<comment type="caution">
    <text evidence="8">The sequence shown here is derived from an EMBL/GenBank/DDBJ whole genome shotgun (WGS) entry which is preliminary data.</text>
</comment>
<dbReference type="SUPFAM" id="SSF56112">
    <property type="entry name" value="Protein kinase-like (PK-like)"/>
    <property type="match status" value="1"/>
</dbReference>
<keyword evidence="2" id="KW-0808">Transferase</keyword>
<feature type="domain" description="Serine-threonine/tyrosine-protein kinase catalytic" evidence="7">
    <location>
        <begin position="8"/>
        <end position="109"/>
    </location>
</feature>
<feature type="compositionally biased region" description="Polar residues" evidence="6">
    <location>
        <begin position="166"/>
        <end position="176"/>
    </location>
</feature>
<feature type="compositionally biased region" description="Polar residues" evidence="6">
    <location>
        <begin position="147"/>
        <end position="156"/>
    </location>
</feature>
<evidence type="ECO:0000313" key="8">
    <source>
        <dbReference type="EMBL" id="KAG2579002.1"/>
    </source>
</evidence>
<evidence type="ECO:0000256" key="6">
    <source>
        <dbReference type="SAM" id="MobiDB-lite"/>
    </source>
</evidence>
<dbReference type="Pfam" id="PF07714">
    <property type="entry name" value="PK_Tyr_Ser-Thr"/>
    <property type="match status" value="1"/>
</dbReference>
<dbReference type="GO" id="GO:0004674">
    <property type="term" value="F:protein serine/threonine kinase activity"/>
    <property type="evidence" value="ECO:0007669"/>
    <property type="project" value="UniProtKB-KW"/>
</dbReference>
<dbReference type="PANTHER" id="PTHR27002:SF372">
    <property type="entry name" value="OS04G0197200 PROTEIN"/>
    <property type="match status" value="1"/>
</dbReference>
<keyword evidence="9" id="KW-1185">Reference proteome</keyword>
<evidence type="ECO:0000259" key="7">
    <source>
        <dbReference type="Pfam" id="PF07714"/>
    </source>
</evidence>
<dbReference type="GO" id="GO:0005524">
    <property type="term" value="F:ATP binding"/>
    <property type="evidence" value="ECO:0007669"/>
    <property type="project" value="UniProtKB-KW"/>
</dbReference>
<feature type="region of interest" description="Disordered" evidence="6">
    <location>
        <begin position="114"/>
        <end position="176"/>
    </location>
</feature>
<evidence type="ECO:0000256" key="5">
    <source>
        <dbReference type="ARBA" id="ARBA00022840"/>
    </source>
</evidence>
<keyword evidence="5" id="KW-0067">ATP-binding</keyword>
<organism evidence="8 9">
    <name type="scientific">Panicum virgatum</name>
    <name type="common">Blackwell switchgrass</name>
    <dbReference type="NCBI Taxonomy" id="38727"/>
    <lineage>
        <taxon>Eukaryota</taxon>
        <taxon>Viridiplantae</taxon>
        <taxon>Streptophyta</taxon>
        <taxon>Embryophyta</taxon>
        <taxon>Tracheophyta</taxon>
        <taxon>Spermatophyta</taxon>
        <taxon>Magnoliopsida</taxon>
        <taxon>Liliopsida</taxon>
        <taxon>Poales</taxon>
        <taxon>Poaceae</taxon>
        <taxon>PACMAD clade</taxon>
        <taxon>Panicoideae</taxon>
        <taxon>Panicodae</taxon>
        <taxon>Paniceae</taxon>
        <taxon>Panicinae</taxon>
        <taxon>Panicum</taxon>
        <taxon>Panicum sect. Hiantes</taxon>
    </lineage>
</organism>
<dbReference type="Gene3D" id="1.10.510.10">
    <property type="entry name" value="Transferase(Phosphotransferase) domain 1"/>
    <property type="match status" value="1"/>
</dbReference>
<keyword evidence="1" id="KW-0723">Serine/threonine-protein kinase</keyword>
<evidence type="ECO:0000256" key="3">
    <source>
        <dbReference type="ARBA" id="ARBA00022741"/>
    </source>
</evidence>
<keyword evidence="3" id="KW-0547">Nucleotide-binding</keyword>
<name>A0A8T0R0B6_PANVG</name>
<dbReference type="PANTHER" id="PTHR27002">
    <property type="entry name" value="RECEPTOR-LIKE SERINE/THREONINE-PROTEIN KINASE SD1-8"/>
    <property type="match status" value="1"/>
</dbReference>
<reference evidence="8" key="1">
    <citation type="submission" date="2020-05" db="EMBL/GenBank/DDBJ databases">
        <title>WGS assembly of Panicum virgatum.</title>
        <authorList>
            <person name="Lovell J.T."/>
            <person name="Jenkins J."/>
            <person name="Shu S."/>
            <person name="Juenger T.E."/>
            <person name="Schmutz J."/>
        </authorList>
    </citation>
    <scope>NUCLEOTIDE SEQUENCE</scope>
    <source>
        <strain evidence="8">AP13</strain>
    </source>
</reference>
<dbReference type="AlphaFoldDB" id="A0A8T0R0B6"/>
<dbReference type="Proteomes" id="UP000823388">
    <property type="component" value="Chromosome 6N"/>
</dbReference>
<dbReference type="InterPro" id="IPR001245">
    <property type="entry name" value="Ser-Thr/Tyr_kinase_cat_dom"/>
</dbReference>